<feature type="non-terminal residue" evidence="1">
    <location>
        <position position="1"/>
    </location>
</feature>
<dbReference type="Proteomes" id="UP000789920">
    <property type="component" value="Unassembled WGS sequence"/>
</dbReference>
<evidence type="ECO:0000313" key="2">
    <source>
        <dbReference type="Proteomes" id="UP000789920"/>
    </source>
</evidence>
<protein>
    <submittedName>
        <fullName evidence="1">30287_t:CDS:1</fullName>
    </submittedName>
</protein>
<feature type="non-terminal residue" evidence="1">
    <location>
        <position position="62"/>
    </location>
</feature>
<reference evidence="1" key="1">
    <citation type="submission" date="2021-06" db="EMBL/GenBank/DDBJ databases">
        <authorList>
            <person name="Kallberg Y."/>
            <person name="Tangrot J."/>
            <person name="Rosling A."/>
        </authorList>
    </citation>
    <scope>NUCLEOTIDE SEQUENCE</scope>
    <source>
        <strain evidence="1">MA461A</strain>
    </source>
</reference>
<keyword evidence="2" id="KW-1185">Reference proteome</keyword>
<accession>A0ACA9SRJ0</accession>
<comment type="caution">
    <text evidence="1">The sequence shown here is derived from an EMBL/GenBank/DDBJ whole genome shotgun (WGS) entry which is preliminary data.</text>
</comment>
<proteinExistence type="predicted"/>
<name>A0ACA9SRJ0_9GLOM</name>
<organism evidence="1 2">
    <name type="scientific">Racocetra persica</name>
    <dbReference type="NCBI Taxonomy" id="160502"/>
    <lineage>
        <taxon>Eukaryota</taxon>
        <taxon>Fungi</taxon>
        <taxon>Fungi incertae sedis</taxon>
        <taxon>Mucoromycota</taxon>
        <taxon>Glomeromycotina</taxon>
        <taxon>Glomeromycetes</taxon>
        <taxon>Diversisporales</taxon>
        <taxon>Gigasporaceae</taxon>
        <taxon>Racocetra</taxon>
    </lineage>
</organism>
<evidence type="ECO:0000313" key="1">
    <source>
        <dbReference type="EMBL" id="CAG8847104.1"/>
    </source>
</evidence>
<gene>
    <name evidence="1" type="ORF">RPERSI_LOCUS34471</name>
</gene>
<sequence>STNLKLYAIKEHAKTREHLKSYKKDEIMSVPPEHIISLMKIIYCMAKEDLPLNKFKHLTHLG</sequence>
<dbReference type="EMBL" id="CAJVQC010154307">
    <property type="protein sequence ID" value="CAG8847104.1"/>
    <property type="molecule type" value="Genomic_DNA"/>
</dbReference>